<dbReference type="PROSITE" id="PS51900">
    <property type="entry name" value="CB"/>
    <property type="match status" value="1"/>
</dbReference>
<dbReference type="Gene3D" id="1.10.150.130">
    <property type="match status" value="1"/>
</dbReference>
<dbReference type="GO" id="GO:0015074">
    <property type="term" value="P:DNA integration"/>
    <property type="evidence" value="ECO:0007669"/>
    <property type="project" value="UniProtKB-KW"/>
</dbReference>
<dbReference type="Gene3D" id="1.10.443.10">
    <property type="entry name" value="Intergrase catalytic core"/>
    <property type="match status" value="1"/>
</dbReference>
<dbReference type="CDD" id="cd00801">
    <property type="entry name" value="INT_P4_C"/>
    <property type="match status" value="1"/>
</dbReference>
<evidence type="ECO:0000256" key="4">
    <source>
        <dbReference type="ARBA" id="ARBA00023172"/>
    </source>
</evidence>
<accession>A0A1U6GXY5</accession>
<evidence type="ECO:0000256" key="1">
    <source>
        <dbReference type="ARBA" id="ARBA00008857"/>
    </source>
</evidence>
<dbReference type="RefSeq" id="WP_079729507.1">
    <property type="nucleotide sequence ID" value="NZ_FVZE01000001.1"/>
</dbReference>
<protein>
    <submittedName>
        <fullName evidence="8">Integrase</fullName>
    </submittedName>
</protein>
<dbReference type="InterPro" id="IPR053876">
    <property type="entry name" value="Phage_int_M"/>
</dbReference>
<gene>
    <name evidence="8" type="ORF">SAMN06295987_101790</name>
</gene>
<dbReference type="InterPro" id="IPR002104">
    <property type="entry name" value="Integrase_catalytic"/>
</dbReference>
<evidence type="ECO:0000313" key="9">
    <source>
        <dbReference type="Proteomes" id="UP000190989"/>
    </source>
</evidence>
<keyword evidence="9" id="KW-1185">Reference proteome</keyword>
<evidence type="ECO:0000313" key="8">
    <source>
        <dbReference type="EMBL" id="SLJ88346.1"/>
    </source>
</evidence>
<proteinExistence type="inferred from homology"/>
<dbReference type="Proteomes" id="UP000190989">
    <property type="component" value="Unassembled WGS sequence"/>
</dbReference>
<reference evidence="9" key="1">
    <citation type="submission" date="2017-02" db="EMBL/GenBank/DDBJ databases">
        <authorList>
            <person name="Varghese N."/>
            <person name="Submissions S."/>
        </authorList>
    </citation>
    <scope>NUCLEOTIDE SEQUENCE [LARGE SCALE GENOMIC DNA]</scope>
    <source>
        <strain evidence="9">SM117</strain>
    </source>
</reference>
<dbReference type="InterPro" id="IPR011010">
    <property type="entry name" value="DNA_brk_join_enz"/>
</dbReference>
<dbReference type="InterPro" id="IPR025166">
    <property type="entry name" value="Integrase_DNA_bind_dom"/>
</dbReference>
<evidence type="ECO:0000256" key="5">
    <source>
        <dbReference type="PROSITE-ProRule" id="PRU01248"/>
    </source>
</evidence>
<dbReference type="STRING" id="428990.SAMN06295987_101790"/>
<dbReference type="Pfam" id="PF22022">
    <property type="entry name" value="Phage_int_M"/>
    <property type="match status" value="1"/>
</dbReference>
<dbReference type="InterPro" id="IPR010998">
    <property type="entry name" value="Integrase_recombinase_N"/>
</dbReference>
<keyword evidence="2" id="KW-0229">DNA integration</keyword>
<evidence type="ECO:0000256" key="2">
    <source>
        <dbReference type="ARBA" id="ARBA00022908"/>
    </source>
</evidence>
<name>A0A1U6GXY5_9SPHN</name>
<organism evidence="8 9">
    <name type="scientific">Novosphingobium mathurense</name>
    <dbReference type="NCBI Taxonomy" id="428990"/>
    <lineage>
        <taxon>Bacteria</taxon>
        <taxon>Pseudomonadati</taxon>
        <taxon>Pseudomonadota</taxon>
        <taxon>Alphaproteobacteria</taxon>
        <taxon>Sphingomonadales</taxon>
        <taxon>Sphingomonadaceae</taxon>
        <taxon>Novosphingobium</taxon>
    </lineage>
</organism>
<dbReference type="PANTHER" id="PTHR30629:SF2">
    <property type="entry name" value="PROPHAGE INTEGRASE INTS-RELATED"/>
    <property type="match status" value="1"/>
</dbReference>
<dbReference type="GO" id="GO:0006310">
    <property type="term" value="P:DNA recombination"/>
    <property type="evidence" value="ECO:0007669"/>
    <property type="project" value="UniProtKB-KW"/>
</dbReference>
<dbReference type="GO" id="GO:0003677">
    <property type="term" value="F:DNA binding"/>
    <property type="evidence" value="ECO:0007669"/>
    <property type="project" value="UniProtKB-UniRule"/>
</dbReference>
<dbReference type="InterPro" id="IPR013762">
    <property type="entry name" value="Integrase-like_cat_sf"/>
</dbReference>
<evidence type="ECO:0000256" key="3">
    <source>
        <dbReference type="ARBA" id="ARBA00023125"/>
    </source>
</evidence>
<keyword evidence="4" id="KW-0233">DNA recombination</keyword>
<dbReference type="InterPro" id="IPR050808">
    <property type="entry name" value="Phage_Integrase"/>
</dbReference>
<dbReference type="AlphaFoldDB" id="A0A1U6GXY5"/>
<dbReference type="PROSITE" id="PS51898">
    <property type="entry name" value="TYR_RECOMBINASE"/>
    <property type="match status" value="1"/>
</dbReference>
<dbReference type="InterPro" id="IPR044068">
    <property type="entry name" value="CB"/>
</dbReference>
<evidence type="ECO:0000259" key="7">
    <source>
        <dbReference type="PROSITE" id="PS51900"/>
    </source>
</evidence>
<dbReference type="Pfam" id="PF13356">
    <property type="entry name" value="Arm-DNA-bind_3"/>
    <property type="match status" value="1"/>
</dbReference>
<feature type="domain" description="Core-binding (CB)" evidence="7">
    <location>
        <begin position="100"/>
        <end position="180"/>
    </location>
</feature>
<feature type="domain" description="Tyr recombinase" evidence="6">
    <location>
        <begin position="212"/>
        <end position="384"/>
    </location>
</feature>
<dbReference type="InterPro" id="IPR038488">
    <property type="entry name" value="Integrase_DNA-bd_sf"/>
</dbReference>
<comment type="similarity">
    <text evidence="1">Belongs to the 'phage' integrase family.</text>
</comment>
<dbReference type="EMBL" id="FVZE01000001">
    <property type="protein sequence ID" value="SLJ88346.1"/>
    <property type="molecule type" value="Genomic_DNA"/>
</dbReference>
<sequence>MARHLNRLTVKQVQNAKKSGLLADGGGLYLSTTNGGRRWVYVFQWEGRRKEMGLGSANDVPLARARDKAAEARAMVADGINPIDARKAEQEAEREPDSVPTFGSFADSYIASVEEGWRNEKHRQQWRNSLEQHASCLRDKSVADVTTEDVLAALQPIWLTIPETANRVRGRIEKVLNAAKARGYRSQDSINPALWRGHLEILLPKRQRLSRGHHAAMPYAELPLFCRKLADRPAIAARALEFLILTAARSGEVLGARWGEVDGNLWTVPAERMKAGFAHTVTLPPAAVEILDSIGRGAPDAPIFKGRGKRGELSIMTIPMLMRRMKVDRYTVHGFRSAFKDWALDCTEFPDEISEEALAHVVGSKVRRAYRRGEALDRRRALMEAWSSFVTTAPVPVQVAA</sequence>
<dbReference type="Gene3D" id="3.30.160.390">
    <property type="entry name" value="Integrase, DNA-binding domain"/>
    <property type="match status" value="1"/>
</dbReference>
<dbReference type="SUPFAM" id="SSF56349">
    <property type="entry name" value="DNA breaking-rejoining enzymes"/>
    <property type="match status" value="1"/>
</dbReference>
<keyword evidence="3 5" id="KW-0238">DNA-binding</keyword>
<evidence type="ECO:0000259" key="6">
    <source>
        <dbReference type="PROSITE" id="PS51898"/>
    </source>
</evidence>
<dbReference type="PANTHER" id="PTHR30629">
    <property type="entry name" value="PROPHAGE INTEGRASE"/>
    <property type="match status" value="1"/>
</dbReference>